<organism evidence="2">
    <name type="scientific">candidate division WOR-3 bacterium</name>
    <dbReference type="NCBI Taxonomy" id="2052148"/>
    <lineage>
        <taxon>Bacteria</taxon>
        <taxon>Bacteria division WOR-3</taxon>
    </lineage>
</organism>
<evidence type="ECO:0000313" key="2">
    <source>
        <dbReference type="EMBL" id="HGL17048.1"/>
    </source>
</evidence>
<gene>
    <name evidence="2" type="ORF">ENU66_01720</name>
</gene>
<reference evidence="2" key="1">
    <citation type="journal article" date="2020" name="mSystems">
        <title>Genome- and Community-Level Interaction Insights into Carbon Utilization and Element Cycling Functions of Hydrothermarchaeota in Hydrothermal Sediment.</title>
        <authorList>
            <person name="Zhou Z."/>
            <person name="Liu Y."/>
            <person name="Xu W."/>
            <person name="Pan J."/>
            <person name="Luo Z.H."/>
            <person name="Li M."/>
        </authorList>
    </citation>
    <scope>NUCLEOTIDE SEQUENCE [LARGE SCALE GENOMIC DNA]</scope>
    <source>
        <strain evidence="2">SpSt-69</strain>
    </source>
</reference>
<dbReference type="EMBL" id="DTDJ01000014">
    <property type="protein sequence ID" value="HGL17048.1"/>
    <property type="molecule type" value="Genomic_DNA"/>
</dbReference>
<keyword evidence="1" id="KW-0472">Membrane</keyword>
<evidence type="ECO:0008006" key="3">
    <source>
        <dbReference type="Google" id="ProtNLM"/>
    </source>
</evidence>
<evidence type="ECO:0000256" key="1">
    <source>
        <dbReference type="SAM" id="Phobius"/>
    </source>
</evidence>
<keyword evidence="1" id="KW-1133">Transmembrane helix</keyword>
<feature type="transmembrane region" description="Helical" evidence="1">
    <location>
        <begin position="52"/>
        <end position="85"/>
    </location>
</feature>
<feature type="transmembrane region" description="Helical" evidence="1">
    <location>
        <begin position="12"/>
        <end position="32"/>
    </location>
</feature>
<proteinExistence type="predicted"/>
<dbReference type="AlphaFoldDB" id="A0A7V3ZWS1"/>
<accession>A0A7V3ZWS1</accession>
<comment type="caution">
    <text evidence="2">The sequence shown here is derived from an EMBL/GenBank/DDBJ whole genome shotgun (WGS) entry which is preliminary data.</text>
</comment>
<protein>
    <recommendedName>
        <fullName evidence="3">DUF4321 domain-containing protein</fullName>
    </recommendedName>
</protein>
<keyword evidence="1" id="KW-0812">Transmembrane</keyword>
<sequence length="87" mass="9840">MLLQRNAKNVFLAILIGLISGSVVGKILYHLFPESPARKVVFDELRVGIQQININLGIFGFSFSFYFAINIFSVIFALFVVYLLIKL</sequence>
<name>A0A7V3ZWS1_UNCW3</name>